<proteinExistence type="predicted"/>
<gene>
    <name evidence="4" type="ORF">QWT69_02325</name>
</gene>
<keyword evidence="5" id="KW-1185">Reference proteome</keyword>
<evidence type="ECO:0000256" key="2">
    <source>
        <dbReference type="PROSITE-ProRule" id="PRU00169"/>
    </source>
</evidence>
<evidence type="ECO:0000256" key="1">
    <source>
        <dbReference type="ARBA" id="ARBA00022553"/>
    </source>
</evidence>
<feature type="domain" description="Response regulatory" evidence="3">
    <location>
        <begin position="3"/>
        <end position="117"/>
    </location>
</feature>
<dbReference type="Gene3D" id="3.40.50.2300">
    <property type="match status" value="1"/>
</dbReference>
<dbReference type="SMART" id="SM00448">
    <property type="entry name" value="REC"/>
    <property type="match status" value="1"/>
</dbReference>
<dbReference type="InterPro" id="IPR011006">
    <property type="entry name" value="CheY-like_superfamily"/>
</dbReference>
<dbReference type="Pfam" id="PF00072">
    <property type="entry name" value="Response_reg"/>
    <property type="match status" value="1"/>
</dbReference>
<organism evidence="4 5">
    <name type="scientific">Sporosarcina oncorhynchi</name>
    <dbReference type="NCBI Taxonomy" id="3056444"/>
    <lineage>
        <taxon>Bacteria</taxon>
        <taxon>Bacillati</taxon>
        <taxon>Bacillota</taxon>
        <taxon>Bacilli</taxon>
        <taxon>Bacillales</taxon>
        <taxon>Caryophanaceae</taxon>
        <taxon>Sporosarcina</taxon>
    </lineage>
</organism>
<reference evidence="4 5" key="1">
    <citation type="submission" date="2023-06" db="EMBL/GenBank/DDBJ databases">
        <title>Sporosarcina sp. nov., isolated from Korean tranditional fermented seafood 'Jeotgal'.</title>
        <authorList>
            <person name="Yang A.I."/>
            <person name="Shin N.-R."/>
        </authorList>
    </citation>
    <scope>NUCLEOTIDE SEQUENCE [LARGE SCALE GENOMIC DNA]</scope>
    <source>
        <strain evidence="4 5">T2O-4</strain>
    </source>
</reference>
<accession>A0ABZ0L6X2</accession>
<dbReference type="PROSITE" id="PS50110">
    <property type="entry name" value="RESPONSE_REGULATORY"/>
    <property type="match status" value="1"/>
</dbReference>
<feature type="modified residue" description="4-aspartylphosphate" evidence="2">
    <location>
        <position position="52"/>
    </location>
</feature>
<sequence>MKTLLIVDDQAGIRLLLNEVFSKEGFETTLAANGMEALQFVSEKIPDCILLDMRMPGLSGVEVLKRIKKQSADVPVIMMTAYGEIELTEEAFQHGAERYFTKPFNIYEVRDAVVEIVNRNKH</sequence>
<dbReference type="PANTHER" id="PTHR44591:SF3">
    <property type="entry name" value="RESPONSE REGULATORY DOMAIN-CONTAINING PROTEIN"/>
    <property type="match status" value="1"/>
</dbReference>
<dbReference type="RefSeq" id="WP_317968588.1">
    <property type="nucleotide sequence ID" value="NZ_CP129118.1"/>
</dbReference>
<evidence type="ECO:0000259" key="3">
    <source>
        <dbReference type="PROSITE" id="PS50110"/>
    </source>
</evidence>
<evidence type="ECO:0000313" key="5">
    <source>
        <dbReference type="Proteomes" id="UP001303902"/>
    </source>
</evidence>
<keyword evidence="1 2" id="KW-0597">Phosphoprotein</keyword>
<dbReference type="InterPro" id="IPR050595">
    <property type="entry name" value="Bact_response_regulator"/>
</dbReference>
<protein>
    <submittedName>
        <fullName evidence="4">Response regulator</fullName>
    </submittedName>
</protein>
<dbReference type="SUPFAM" id="SSF52172">
    <property type="entry name" value="CheY-like"/>
    <property type="match status" value="1"/>
</dbReference>
<dbReference type="InterPro" id="IPR001789">
    <property type="entry name" value="Sig_transdc_resp-reg_receiver"/>
</dbReference>
<evidence type="ECO:0000313" key="4">
    <source>
        <dbReference type="EMBL" id="WOV87977.1"/>
    </source>
</evidence>
<dbReference type="Proteomes" id="UP001303902">
    <property type="component" value="Chromosome"/>
</dbReference>
<dbReference type="PANTHER" id="PTHR44591">
    <property type="entry name" value="STRESS RESPONSE REGULATOR PROTEIN 1"/>
    <property type="match status" value="1"/>
</dbReference>
<dbReference type="EMBL" id="CP129118">
    <property type="protein sequence ID" value="WOV87977.1"/>
    <property type="molecule type" value="Genomic_DNA"/>
</dbReference>
<name>A0ABZ0L6X2_9BACL</name>